<feature type="domain" description="Phage tail tape measure protein" evidence="4">
    <location>
        <begin position="246"/>
        <end position="420"/>
    </location>
</feature>
<keyword evidence="3" id="KW-0472">Membrane</keyword>
<protein>
    <submittedName>
        <fullName evidence="5">Phage tail tape measure protein</fullName>
    </submittedName>
</protein>
<keyword evidence="1" id="KW-1188">Viral release from host cell</keyword>
<dbReference type="Proteomes" id="UP000249066">
    <property type="component" value="Unassembled WGS sequence"/>
</dbReference>
<keyword evidence="3" id="KW-0812">Transmembrane</keyword>
<feature type="transmembrane region" description="Helical" evidence="3">
    <location>
        <begin position="600"/>
        <end position="631"/>
    </location>
</feature>
<dbReference type="EMBL" id="QFNN01000008">
    <property type="protein sequence ID" value="PZO91528.1"/>
    <property type="molecule type" value="Genomic_DNA"/>
</dbReference>
<dbReference type="InterPro" id="IPR010090">
    <property type="entry name" value="Phage_tape_meas"/>
</dbReference>
<evidence type="ECO:0000259" key="4">
    <source>
        <dbReference type="Pfam" id="PF10145"/>
    </source>
</evidence>
<sequence length="814" mass="84165">MADSRALSLLVKFAALDRLTGPLAKIRGGSKQTSAAIADTRREIGNLQRAQARIGAFKALEQRMRTDGAALDQARAKVAALKDQIAAATGPTAKLAASLGRAEGQVRKLSDRIEGQGAELQDLSRKLEAAGIDVVNLGRHEDRLGLKLLDANRKLKQQEDQLARNAAASEKLQKTQAVGADLRGKGAGAIAGGIAMSAPLIASAKSAGDFQSSMTDIAQKADLTRAAGEKMGRSLDALGPKVAQLPSQLAEGVDALAGFGLDPKQAMKMIEPIGKAATAYKAEVLDLSKAAFSAVDNLKVPVGQTTKVLDVMAQAGKSGAFEVKDMAQYFPELTASAAALGQKGVPAIADLGAALQITKKGAGDSASAANNLQNLLPKINTEDAIKNFKEFGIDLPAAMKKAAKDGKSPIEAIAELTNQATKGDLSKLSFLFGDMQVQQALRPLIQNIDLYRKIRADALAANGTVEKDFAERMDDANAKMSKAGAVAQAFGHRVGATLLPYVSAAADKLSAVVEAAGAWADRNPELFGTLVKVAAAIAAIVVVGGALALALGAILGPFAYLRFALAVGGPQFLAFGKFMLWPLRIIPKLLGGIWGLARGIFAAGAFLIANPIVAVILAIVAALAFAGYMIWKHWDTIKGAFTAAGNWLAGMAARFRQWGADLMTGLVNGITDKVSAIKSTILSIGEKVAGWFKGVLGIHSPSRVFMGFGGHIVDGLALGIDRGGDAPVRRIAGVAARMASAVATGAPAIAAAASPGAGGSTAAAAPAAATYNITINAGADADAKSIARQVREEIEKIERERAAARRSAYRDGGD</sequence>
<name>A0A2W5CB17_9SPHN</name>
<evidence type="ECO:0000313" key="6">
    <source>
        <dbReference type="Proteomes" id="UP000249066"/>
    </source>
</evidence>
<feature type="transmembrane region" description="Helical" evidence="3">
    <location>
        <begin position="533"/>
        <end position="556"/>
    </location>
</feature>
<evidence type="ECO:0000256" key="1">
    <source>
        <dbReference type="ARBA" id="ARBA00022612"/>
    </source>
</evidence>
<keyword evidence="3" id="KW-1133">Transmembrane helix</keyword>
<feature type="transmembrane region" description="Helical" evidence="3">
    <location>
        <begin position="563"/>
        <end position="580"/>
    </location>
</feature>
<dbReference type="NCBIfam" id="TIGR01760">
    <property type="entry name" value="tape_meas_TP901"/>
    <property type="match status" value="1"/>
</dbReference>
<gene>
    <name evidence="5" type="ORF">DI623_03135</name>
</gene>
<comment type="caution">
    <text evidence="5">The sequence shown here is derived from an EMBL/GenBank/DDBJ whole genome shotgun (WGS) entry which is preliminary data.</text>
</comment>
<dbReference type="Pfam" id="PF10145">
    <property type="entry name" value="PhageMin_Tail"/>
    <property type="match status" value="1"/>
</dbReference>
<dbReference type="PANTHER" id="PTHR37813:SF1">
    <property type="entry name" value="FELS-2 PROPHAGE PROTEIN"/>
    <property type="match status" value="1"/>
</dbReference>
<reference evidence="5 6" key="1">
    <citation type="submission" date="2017-08" db="EMBL/GenBank/DDBJ databases">
        <title>Infants hospitalized years apart are colonized by the same room-sourced microbial strains.</title>
        <authorList>
            <person name="Brooks B."/>
            <person name="Olm M.R."/>
            <person name="Firek B.A."/>
            <person name="Baker R."/>
            <person name="Thomas B.C."/>
            <person name="Morowitz M.J."/>
            <person name="Banfield J.F."/>
        </authorList>
    </citation>
    <scope>NUCLEOTIDE SEQUENCE [LARGE SCALE GENOMIC DNA]</scope>
    <source>
        <strain evidence="5">S2_018_000_R2_101</strain>
    </source>
</reference>
<evidence type="ECO:0000313" key="5">
    <source>
        <dbReference type="EMBL" id="PZO91528.1"/>
    </source>
</evidence>
<proteinExistence type="predicted"/>
<accession>A0A2W5CB17</accession>
<evidence type="ECO:0000256" key="3">
    <source>
        <dbReference type="SAM" id="Phobius"/>
    </source>
</evidence>
<dbReference type="PANTHER" id="PTHR37813">
    <property type="entry name" value="FELS-2 PROPHAGE PROTEIN"/>
    <property type="match status" value="1"/>
</dbReference>
<organism evidence="5 6">
    <name type="scientific">Sphingomonas sanxanigenens</name>
    <dbReference type="NCBI Taxonomy" id="397260"/>
    <lineage>
        <taxon>Bacteria</taxon>
        <taxon>Pseudomonadati</taxon>
        <taxon>Pseudomonadota</taxon>
        <taxon>Alphaproteobacteria</taxon>
        <taxon>Sphingomonadales</taxon>
        <taxon>Sphingomonadaceae</taxon>
        <taxon>Sphingomonas</taxon>
    </lineage>
</organism>
<feature type="coiled-coil region" evidence="2">
    <location>
        <begin position="780"/>
        <end position="807"/>
    </location>
</feature>
<feature type="coiled-coil region" evidence="2">
    <location>
        <begin position="106"/>
        <end position="175"/>
    </location>
</feature>
<evidence type="ECO:0000256" key="2">
    <source>
        <dbReference type="SAM" id="Coils"/>
    </source>
</evidence>
<keyword evidence="2" id="KW-0175">Coiled coil</keyword>
<dbReference type="AlphaFoldDB" id="A0A2W5CB17"/>